<dbReference type="Proteomes" id="UP001374579">
    <property type="component" value="Unassembled WGS sequence"/>
</dbReference>
<feature type="domain" description="Sushi" evidence="4">
    <location>
        <begin position="184"/>
        <end position="247"/>
    </location>
</feature>
<evidence type="ECO:0000256" key="3">
    <source>
        <dbReference type="SAM" id="SignalP"/>
    </source>
</evidence>
<dbReference type="SMART" id="SM00032">
    <property type="entry name" value="CCP"/>
    <property type="match status" value="2"/>
</dbReference>
<evidence type="ECO:0000313" key="6">
    <source>
        <dbReference type="Proteomes" id="UP001374579"/>
    </source>
</evidence>
<protein>
    <recommendedName>
        <fullName evidence="4">Sushi domain-containing protein</fullName>
    </recommendedName>
</protein>
<sequence length="318" mass="35216">MTRSWDIVASVVVFFFCCCCCVQQVWTLPCTNLLGDAYCLNKLNQADYCTLDKDERCGCAKDCRAPTDCNDPDNHDLSCDCPFNAVMCDQTWMITSCNYTCTLRDTVTCPTPTLTVPNASLRYNGDVVVPSYGPAKFMDEATYDCDPGYVNTSGTSKPYRRLCGRSGSWVLDPSHQRQIVCQPIHCGPPPTIPLTTPSQAIGSFDDQVTYQCDPDHAYQLLGGAGEKRCAENASWVDEGFTAPLCLGLAVRFVGSQEEMTATPQDTMTSHMTRSKLECASHCAHLVDCYGYTFDVDSKMCEMNMEQADQVITTMKRVF</sequence>
<comment type="caution">
    <text evidence="5">The sequence shown here is derived from an EMBL/GenBank/DDBJ whole genome shotgun (WGS) entry which is preliminary data.</text>
</comment>
<dbReference type="AlphaFoldDB" id="A0AAN9B3B8"/>
<dbReference type="InterPro" id="IPR035976">
    <property type="entry name" value="Sushi/SCR/CCP_sf"/>
</dbReference>
<feature type="signal peptide" evidence="3">
    <location>
        <begin position="1"/>
        <end position="27"/>
    </location>
</feature>
<accession>A0AAN9B3B8</accession>
<evidence type="ECO:0000256" key="1">
    <source>
        <dbReference type="ARBA" id="ARBA00023157"/>
    </source>
</evidence>
<dbReference type="InterPro" id="IPR003609">
    <property type="entry name" value="Pan_app"/>
</dbReference>
<dbReference type="EMBL" id="JBAMIC010000012">
    <property type="protein sequence ID" value="KAK7098471.1"/>
    <property type="molecule type" value="Genomic_DNA"/>
</dbReference>
<gene>
    <name evidence="5" type="ORF">V1264_002756</name>
</gene>
<evidence type="ECO:0000256" key="2">
    <source>
        <dbReference type="PROSITE-ProRule" id="PRU00302"/>
    </source>
</evidence>
<name>A0AAN9B3B8_9CAEN</name>
<dbReference type="Pfam" id="PF00024">
    <property type="entry name" value="PAN_1"/>
    <property type="match status" value="1"/>
</dbReference>
<feature type="domain" description="Sushi" evidence="4">
    <location>
        <begin position="107"/>
        <end position="183"/>
    </location>
</feature>
<dbReference type="SUPFAM" id="SSF57535">
    <property type="entry name" value="Complement control module/SCR domain"/>
    <property type="match status" value="2"/>
</dbReference>
<feature type="chain" id="PRO_5042851611" description="Sushi domain-containing protein" evidence="3">
    <location>
        <begin position="28"/>
        <end position="318"/>
    </location>
</feature>
<dbReference type="PROSITE" id="PS50923">
    <property type="entry name" value="SUSHI"/>
    <property type="match status" value="2"/>
</dbReference>
<evidence type="ECO:0000313" key="5">
    <source>
        <dbReference type="EMBL" id="KAK7098471.1"/>
    </source>
</evidence>
<keyword evidence="6" id="KW-1185">Reference proteome</keyword>
<comment type="caution">
    <text evidence="2">Lacks conserved residue(s) required for the propagation of feature annotation.</text>
</comment>
<keyword evidence="3" id="KW-0732">Signal</keyword>
<feature type="disulfide bond" evidence="2">
    <location>
        <begin position="186"/>
        <end position="229"/>
    </location>
</feature>
<dbReference type="Gene3D" id="2.10.70.10">
    <property type="entry name" value="Complement Module, domain 1"/>
    <property type="match status" value="2"/>
</dbReference>
<dbReference type="InterPro" id="IPR000436">
    <property type="entry name" value="Sushi_SCR_CCP_dom"/>
</dbReference>
<organism evidence="5 6">
    <name type="scientific">Littorina saxatilis</name>
    <dbReference type="NCBI Taxonomy" id="31220"/>
    <lineage>
        <taxon>Eukaryota</taxon>
        <taxon>Metazoa</taxon>
        <taxon>Spiralia</taxon>
        <taxon>Lophotrochozoa</taxon>
        <taxon>Mollusca</taxon>
        <taxon>Gastropoda</taxon>
        <taxon>Caenogastropoda</taxon>
        <taxon>Littorinimorpha</taxon>
        <taxon>Littorinoidea</taxon>
        <taxon>Littorinidae</taxon>
        <taxon>Littorina</taxon>
    </lineage>
</organism>
<proteinExistence type="predicted"/>
<evidence type="ECO:0000259" key="4">
    <source>
        <dbReference type="PROSITE" id="PS50923"/>
    </source>
</evidence>
<keyword evidence="1 2" id="KW-1015">Disulfide bond</keyword>
<keyword evidence="2" id="KW-0768">Sushi</keyword>
<reference evidence="5 6" key="1">
    <citation type="submission" date="2024-02" db="EMBL/GenBank/DDBJ databases">
        <title>Chromosome-scale genome assembly of the rough periwinkle Littorina saxatilis.</title>
        <authorList>
            <person name="De Jode A."/>
            <person name="Faria R."/>
            <person name="Formenti G."/>
            <person name="Sims Y."/>
            <person name="Smith T.P."/>
            <person name="Tracey A."/>
            <person name="Wood J.M.D."/>
            <person name="Zagrodzka Z.B."/>
            <person name="Johannesson K."/>
            <person name="Butlin R.K."/>
            <person name="Leder E.H."/>
        </authorList>
    </citation>
    <scope>NUCLEOTIDE SEQUENCE [LARGE SCALE GENOMIC DNA]</scope>
    <source>
        <strain evidence="5">Snail1</strain>
        <tissue evidence="5">Muscle</tissue>
    </source>
</reference>